<evidence type="ECO:0000313" key="4">
    <source>
        <dbReference type="EMBL" id="CAG8673336.1"/>
    </source>
</evidence>
<feature type="compositionally biased region" description="Basic residues" evidence="2">
    <location>
        <begin position="790"/>
        <end position="799"/>
    </location>
</feature>
<dbReference type="PANTHER" id="PTHR35385:SF2">
    <property type="entry name" value="PROTEIN B, PUTATIVE-RELATED"/>
    <property type="match status" value="1"/>
</dbReference>
<evidence type="ECO:0000256" key="2">
    <source>
        <dbReference type="SAM" id="MobiDB-lite"/>
    </source>
</evidence>
<evidence type="ECO:0000313" key="5">
    <source>
        <dbReference type="Proteomes" id="UP000789901"/>
    </source>
</evidence>
<gene>
    <name evidence="4" type="ORF">GMARGA_LOCUS10552</name>
</gene>
<dbReference type="Proteomes" id="UP000789901">
    <property type="component" value="Unassembled WGS sequence"/>
</dbReference>
<dbReference type="EMBL" id="CAJVQB010005927">
    <property type="protein sequence ID" value="CAG8673336.1"/>
    <property type="molecule type" value="Genomic_DNA"/>
</dbReference>
<dbReference type="PANTHER" id="PTHR35385">
    <property type="entry name" value="PROTEIN B, PUTATIVE-RELATED-RELATED"/>
    <property type="match status" value="1"/>
</dbReference>
<sequence>MESILNDISYSKSLNIKTVPTIEPIIKNVLPLNYKYFMDSFEQIPPYEFLGAHENPFKADFRISITNAEDSKVWLQKFMDLHKVMMRETQGRTIKGIRYILSKRFHCIHSHAVKSKQGNLQIETSETSTKSTRNRDTDCPAKLKIQILKNTDRYPCIISLNFHHNHPLKLSHVMSFRPVSNETKNALFELFDAGHNPSSAYYTHWEQMQLKYENDEEILADRAVVPHRNDVYYLHQKYRELRVGDQNGIGMFNRLEKEVIEFNDNNKGNTWMQPYVASEKDKPGQPLILVIVTNLMKRCHTLKEAGELVYMDTTAGLDILNTPLTILSTSTPVGGLPLAVIITLDETADTLSKALDILKRIIQPMAFGDRGSLIGPQIIITDDCKAEKIALQNTWKNATLLLCVFHFLQAMWRWLWDGNHNIHKNDHAILIELIKKIVFSRSEVALSQAYIELTNNQTYLKYPNFQNHFKISWSRRSEWAIAFRQGLPIRNNNTNNYAEAGIRVLKDIIFSRVQAYNVVQIFQFIVNTMDLYYIRRLLAVAHNKLDSFIALRFRLTGWQIGIKDDIEVVDLDSMIFRHKSSKDQNMWYRIDMRLGICECDLTGGPCKHQASVAKHFHVCGLNQIPTMSASKQYHYAYLALGEKRKPLSFYADLHQERIEKDEHTCLIENKDKLRWFYNDLEDLLKQNVPELDNSVQRFVKLYKKHRSKKDTYVLPSVVSFFQTCDRDAGRIMGNNRRPGGKRIRVQVTATSRRREGSKHGIKKIRQGRPKKRSQSNDAKIQEVDRFNMPTRKRHHKKSAHNLSKALSENRPNGVK</sequence>
<dbReference type="InterPro" id="IPR007527">
    <property type="entry name" value="Znf_SWIM"/>
</dbReference>
<dbReference type="PROSITE" id="PS50966">
    <property type="entry name" value="ZF_SWIM"/>
    <property type="match status" value="1"/>
</dbReference>
<reference evidence="4 5" key="1">
    <citation type="submission" date="2021-06" db="EMBL/GenBank/DDBJ databases">
        <authorList>
            <person name="Kallberg Y."/>
            <person name="Tangrot J."/>
            <person name="Rosling A."/>
        </authorList>
    </citation>
    <scope>NUCLEOTIDE SEQUENCE [LARGE SCALE GENOMIC DNA]</scope>
    <source>
        <strain evidence="4 5">120-4 pot B 10/14</strain>
    </source>
</reference>
<accession>A0ABN7UTM1</accession>
<feature type="compositionally biased region" description="Basic residues" evidence="2">
    <location>
        <begin position="759"/>
        <end position="773"/>
    </location>
</feature>
<keyword evidence="1" id="KW-0479">Metal-binding</keyword>
<keyword evidence="1" id="KW-0862">Zinc</keyword>
<keyword evidence="1" id="KW-0863">Zinc-finger</keyword>
<evidence type="ECO:0000256" key="1">
    <source>
        <dbReference type="PROSITE-ProRule" id="PRU00325"/>
    </source>
</evidence>
<evidence type="ECO:0000259" key="3">
    <source>
        <dbReference type="PROSITE" id="PS50966"/>
    </source>
</evidence>
<proteinExistence type="predicted"/>
<organism evidence="4 5">
    <name type="scientific">Gigaspora margarita</name>
    <dbReference type="NCBI Taxonomy" id="4874"/>
    <lineage>
        <taxon>Eukaryota</taxon>
        <taxon>Fungi</taxon>
        <taxon>Fungi incertae sedis</taxon>
        <taxon>Mucoromycota</taxon>
        <taxon>Glomeromycotina</taxon>
        <taxon>Glomeromycetes</taxon>
        <taxon>Diversisporales</taxon>
        <taxon>Gigasporaceae</taxon>
        <taxon>Gigaspora</taxon>
    </lineage>
</organism>
<protein>
    <submittedName>
        <fullName evidence="4">19484_t:CDS:1</fullName>
    </submittedName>
</protein>
<name>A0ABN7UTM1_GIGMA</name>
<keyword evidence="5" id="KW-1185">Reference proteome</keyword>
<feature type="domain" description="SWIM-type" evidence="3">
    <location>
        <begin position="588"/>
        <end position="617"/>
    </location>
</feature>
<feature type="region of interest" description="Disordered" evidence="2">
    <location>
        <begin position="749"/>
        <end position="815"/>
    </location>
</feature>
<comment type="caution">
    <text evidence="4">The sequence shown here is derived from an EMBL/GenBank/DDBJ whole genome shotgun (WGS) entry which is preliminary data.</text>
</comment>
<feature type="compositionally biased region" description="Polar residues" evidence="2">
    <location>
        <begin position="800"/>
        <end position="815"/>
    </location>
</feature>